<proteinExistence type="predicted"/>
<keyword evidence="2 4" id="KW-0067">ATP-binding</keyword>
<dbReference type="PANTHER" id="PTHR43158:SF2">
    <property type="entry name" value="SKFA PEPTIDE EXPORT ATP-BINDING PROTEIN SKFE"/>
    <property type="match status" value="1"/>
</dbReference>
<comment type="caution">
    <text evidence="4">The sequence shown here is derived from an EMBL/GenBank/DDBJ whole genome shotgun (WGS) entry which is preliminary data.</text>
</comment>
<sequence length="467" mass="51608">MQISNLSSPSLKITDFSTLPDQSWCIYGANDSGIEEFFAILTGDVTPTAEVLSLPEAPGIISFKIQQDIYENELRNDDSDFLDHLDPGTPAIAFLPPGSDRSPLLAALAMTDSLNEGYRQLSSGQSRKLILLREILKGARHLLLQNPYDGLDQAGCLELDKALAALHRHQVQVLVTVNNSEDIPAWCSHLAILHQGRIVAQGKREDVINQIDTVQSAAKGAFQAVLDTLGVTPTPPGNPAEELVNLKDGFARYGQHLLFEHLDLRIDTGCHTLVTGPNGSGKSTLLHMITGDNPKCYANDLRIFGIQRGSGESIWELKRDMGIVSPDLHRNYRAPGTTRQVVLSGLFDSIGLYRRPTGVQEQRAMQWLEWTGLAGRASQPFRRLSFAEQRLVLIARALIKLPRLLILDEPTQGLDGHNRAGLLQFLEQIAANRISTILYVSHRQDEYRPFFRQHIRLGTAGPSAPMP</sequence>
<evidence type="ECO:0000256" key="1">
    <source>
        <dbReference type="ARBA" id="ARBA00022741"/>
    </source>
</evidence>
<dbReference type="Proteomes" id="UP000539642">
    <property type="component" value="Unassembled WGS sequence"/>
</dbReference>
<gene>
    <name evidence="4" type="ORF">HNQ81_001873</name>
</gene>
<dbReference type="PROSITE" id="PS50893">
    <property type="entry name" value="ABC_TRANSPORTER_2"/>
    <property type="match status" value="2"/>
</dbReference>
<accession>A0A840UQS6</accession>
<evidence type="ECO:0000256" key="2">
    <source>
        <dbReference type="ARBA" id="ARBA00022840"/>
    </source>
</evidence>
<keyword evidence="5" id="KW-1185">Reference proteome</keyword>
<dbReference type="CDD" id="cd00267">
    <property type="entry name" value="ABC_ATPase"/>
    <property type="match status" value="1"/>
</dbReference>
<dbReference type="GO" id="GO:0016887">
    <property type="term" value="F:ATP hydrolysis activity"/>
    <property type="evidence" value="ECO:0007669"/>
    <property type="project" value="InterPro"/>
</dbReference>
<feature type="domain" description="ABC transporter" evidence="3">
    <location>
        <begin position="1"/>
        <end position="220"/>
    </location>
</feature>
<dbReference type="PROSITE" id="PS00211">
    <property type="entry name" value="ABC_TRANSPORTER_1"/>
    <property type="match status" value="1"/>
</dbReference>
<dbReference type="InterPro" id="IPR027417">
    <property type="entry name" value="P-loop_NTPase"/>
</dbReference>
<evidence type="ECO:0000259" key="3">
    <source>
        <dbReference type="PROSITE" id="PS50893"/>
    </source>
</evidence>
<evidence type="ECO:0000313" key="5">
    <source>
        <dbReference type="Proteomes" id="UP000539642"/>
    </source>
</evidence>
<dbReference type="SUPFAM" id="SSF52540">
    <property type="entry name" value="P-loop containing nucleoside triphosphate hydrolases"/>
    <property type="match status" value="2"/>
</dbReference>
<dbReference type="InterPro" id="IPR003593">
    <property type="entry name" value="AAA+_ATPase"/>
</dbReference>
<dbReference type="AlphaFoldDB" id="A0A840UQS6"/>
<feature type="domain" description="ABC transporter" evidence="3">
    <location>
        <begin position="244"/>
        <end position="467"/>
    </location>
</feature>
<dbReference type="Pfam" id="PF00005">
    <property type="entry name" value="ABC_tran"/>
    <property type="match status" value="1"/>
</dbReference>
<dbReference type="InterPro" id="IPR017871">
    <property type="entry name" value="ABC_transporter-like_CS"/>
</dbReference>
<reference evidence="4 5" key="1">
    <citation type="submission" date="2020-08" db="EMBL/GenBank/DDBJ databases">
        <title>Genomic Encyclopedia of Type Strains, Phase IV (KMG-IV): sequencing the most valuable type-strain genomes for metagenomic binning, comparative biology and taxonomic classification.</title>
        <authorList>
            <person name="Goeker M."/>
        </authorList>
    </citation>
    <scope>NUCLEOTIDE SEQUENCE [LARGE SCALE GENOMIC DNA]</scope>
    <source>
        <strain evidence="4 5">DSM 28570</strain>
    </source>
</reference>
<organism evidence="4 5">
    <name type="scientific">Desulfoprunum benzoelyticum</name>
    <dbReference type="NCBI Taxonomy" id="1506996"/>
    <lineage>
        <taxon>Bacteria</taxon>
        <taxon>Pseudomonadati</taxon>
        <taxon>Thermodesulfobacteriota</taxon>
        <taxon>Desulfobulbia</taxon>
        <taxon>Desulfobulbales</taxon>
        <taxon>Desulfobulbaceae</taxon>
        <taxon>Desulfoprunum</taxon>
    </lineage>
</organism>
<dbReference type="SMART" id="SM00382">
    <property type="entry name" value="AAA"/>
    <property type="match status" value="1"/>
</dbReference>
<dbReference type="GO" id="GO:0005524">
    <property type="term" value="F:ATP binding"/>
    <property type="evidence" value="ECO:0007669"/>
    <property type="project" value="UniProtKB-KW"/>
</dbReference>
<keyword evidence="1" id="KW-0547">Nucleotide-binding</keyword>
<evidence type="ECO:0000313" key="4">
    <source>
        <dbReference type="EMBL" id="MBB5348142.1"/>
    </source>
</evidence>
<name>A0A840UQS6_9BACT</name>
<dbReference type="PANTHER" id="PTHR43158">
    <property type="entry name" value="SKFA PEPTIDE EXPORT ATP-BINDING PROTEIN SKFE"/>
    <property type="match status" value="1"/>
</dbReference>
<dbReference type="RefSeq" id="WP_183350595.1">
    <property type="nucleotide sequence ID" value="NZ_JACHEO010000009.1"/>
</dbReference>
<dbReference type="Gene3D" id="3.40.50.300">
    <property type="entry name" value="P-loop containing nucleotide triphosphate hydrolases"/>
    <property type="match status" value="2"/>
</dbReference>
<dbReference type="EMBL" id="JACHEO010000009">
    <property type="protein sequence ID" value="MBB5348142.1"/>
    <property type="molecule type" value="Genomic_DNA"/>
</dbReference>
<protein>
    <submittedName>
        <fullName evidence="4">Molybdate transport system ATP-binding protein</fullName>
    </submittedName>
</protein>
<dbReference type="InterPro" id="IPR003439">
    <property type="entry name" value="ABC_transporter-like_ATP-bd"/>
</dbReference>